<dbReference type="PANTHER" id="PTHR43370:SF2">
    <property type="entry name" value="ABC TRANSPORTER PERMEASE PROTEIN"/>
    <property type="match status" value="1"/>
</dbReference>
<feature type="transmembrane region" description="Helical" evidence="6">
    <location>
        <begin position="64"/>
        <end position="84"/>
    </location>
</feature>
<evidence type="ECO:0000256" key="3">
    <source>
        <dbReference type="ARBA" id="ARBA00022692"/>
    </source>
</evidence>
<gene>
    <name evidence="7" type="ORF">ACFQ3C_17470</name>
</gene>
<feature type="transmembrane region" description="Helical" evidence="6">
    <location>
        <begin position="271"/>
        <end position="289"/>
    </location>
</feature>
<organism evidence="7 8">
    <name type="scientific">Seohaeicola saemankumensis</name>
    <dbReference type="NCBI Taxonomy" id="481181"/>
    <lineage>
        <taxon>Bacteria</taxon>
        <taxon>Pseudomonadati</taxon>
        <taxon>Pseudomonadota</taxon>
        <taxon>Alphaproteobacteria</taxon>
        <taxon>Rhodobacterales</taxon>
        <taxon>Roseobacteraceae</taxon>
        <taxon>Seohaeicola</taxon>
    </lineage>
</organism>
<keyword evidence="4 6" id="KW-1133">Transmembrane helix</keyword>
<keyword evidence="5 6" id="KW-0472">Membrane</keyword>
<evidence type="ECO:0000313" key="7">
    <source>
        <dbReference type="EMBL" id="MFD1196466.1"/>
    </source>
</evidence>
<feature type="transmembrane region" description="Helical" evidence="6">
    <location>
        <begin position="37"/>
        <end position="58"/>
    </location>
</feature>
<feature type="transmembrane region" description="Helical" evidence="6">
    <location>
        <begin position="245"/>
        <end position="265"/>
    </location>
</feature>
<dbReference type="EMBL" id="JBHTKR010000007">
    <property type="protein sequence ID" value="MFD1196466.1"/>
    <property type="molecule type" value="Genomic_DNA"/>
</dbReference>
<name>A0ABW3TKG6_9RHOB</name>
<evidence type="ECO:0000256" key="4">
    <source>
        <dbReference type="ARBA" id="ARBA00022989"/>
    </source>
</evidence>
<feature type="transmembrane region" description="Helical" evidence="6">
    <location>
        <begin position="6"/>
        <end position="25"/>
    </location>
</feature>
<evidence type="ECO:0000256" key="5">
    <source>
        <dbReference type="ARBA" id="ARBA00023136"/>
    </source>
</evidence>
<feature type="transmembrane region" description="Helical" evidence="6">
    <location>
        <begin position="135"/>
        <end position="161"/>
    </location>
</feature>
<comment type="subcellular location">
    <subcellularLocation>
        <location evidence="1">Cell membrane</location>
        <topology evidence="1">Multi-pass membrane protein</topology>
    </subcellularLocation>
</comment>
<dbReference type="PANTHER" id="PTHR43370">
    <property type="entry name" value="SUGAR ABC TRANSPORTER INTEGRAL MEMBRANE PROTEIN-RELATED"/>
    <property type="match status" value="1"/>
</dbReference>
<feature type="transmembrane region" description="Helical" evidence="6">
    <location>
        <begin position="96"/>
        <end position="115"/>
    </location>
</feature>
<dbReference type="RefSeq" id="WP_380794576.1">
    <property type="nucleotide sequence ID" value="NZ_JBHTKR010000007.1"/>
</dbReference>
<evidence type="ECO:0000256" key="1">
    <source>
        <dbReference type="ARBA" id="ARBA00004651"/>
    </source>
</evidence>
<comment type="caution">
    <text evidence="7">The sequence shown here is derived from an EMBL/GenBank/DDBJ whole genome shotgun (WGS) entry which is preliminary data.</text>
</comment>
<evidence type="ECO:0000256" key="6">
    <source>
        <dbReference type="SAM" id="Phobius"/>
    </source>
</evidence>
<accession>A0ABW3TKG6</accession>
<dbReference type="Pfam" id="PF02653">
    <property type="entry name" value="BPD_transp_2"/>
    <property type="match status" value="1"/>
</dbReference>
<feature type="transmembrane region" description="Helical" evidence="6">
    <location>
        <begin position="220"/>
        <end position="238"/>
    </location>
</feature>
<evidence type="ECO:0000256" key="2">
    <source>
        <dbReference type="ARBA" id="ARBA00022475"/>
    </source>
</evidence>
<dbReference type="CDD" id="cd06580">
    <property type="entry name" value="TM_PBP1_transp_TpRbsC_like"/>
    <property type="match status" value="1"/>
</dbReference>
<keyword evidence="8" id="KW-1185">Reference proteome</keyword>
<proteinExistence type="predicted"/>
<dbReference type="InterPro" id="IPR001851">
    <property type="entry name" value="ABC_transp_permease"/>
</dbReference>
<keyword evidence="3 6" id="KW-0812">Transmembrane</keyword>
<evidence type="ECO:0000313" key="8">
    <source>
        <dbReference type="Proteomes" id="UP001597151"/>
    </source>
</evidence>
<protein>
    <submittedName>
        <fullName evidence="7">ABC transporter permease</fullName>
    </submittedName>
</protein>
<sequence length="306" mass="31818">MDLSSINPILLLASLMVAATPLLLAAVGELVVEKAGVLNLGVEGMMITGAICGFAIAVNTGNPMLGVLAAAAGGAALSLLFAALTQLVLANQVASGLGLTLFGLGLSSLIGQGYQGIRPPSFPRLNVPGLSDMPVLGRILFSHDLMVYLGLIIVSAVWFMLKYTRAGLILRAVGENHEAAHALGYKVVRIRILAILFGGACAGMGGAYISLIRVPQWTEGMTAGIGWIALALVVFASWKPWRVLLGAYLFGGVTVIQLNLQAAGVAIPVEYLAMSPYLITILVLVIMSADKSSAPASLGRIFHASR</sequence>
<feature type="transmembrane region" description="Helical" evidence="6">
    <location>
        <begin position="192"/>
        <end position="214"/>
    </location>
</feature>
<keyword evidence="2" id="KW-1003">Cell membrane</keyword>
<dbReference type="Proteomes" id="UP001597151">
    <property type="component" value="Unassembled WGS sequence"/>
</dbReference>
<reference evidence="8" key="1">
    <citation type="journal article" date="2019" name="Int. J. Syst. Evol. Microbiol.">
        <title>The Global Catalogue of Microorganisms (GCM) 10K type strain sequencing project: providing services to taxonomists for standard genome sequencing and annotation.</title>
        <authorList>
            <consortium name="The Broad Institute Genomics Platform"/>
            <consortium name="The Broad Institute Genome Sequencing Center for Infectious Disease"/>
            <person name="Wu L."/>
            <person name="Ma J."/>
        </authorList>
    </citation>
    <scope>NUCLEOTIDE SEQUENCE [LARGE SCALE GENOMIC DNA]</scope>
    <source>
        <strain evidence="8">CCUG 55328</strain>
    </source>
</reference>